<comment type="caution">
    <text evidence="2">The sequence shown here is derived from an EMBL/GenBank/DDBJ whole genome shotgun (WGS) entry which is preliminary data.</text>
</comment>
<sequence length="141" mass="15648">MRCGHGWEQEYVIEHHVDAAGEEYVVYRADGRRVPSPLTRPRCANCGHTVVRIMRSGRVSTARGGWLSDVPAAGPLVVPGAHETPRGAMAAASEPAEAVERSRPAGEEPPGDRAPEPEAEREPRHRRHVHDLVRLLHRERH</sequence>
<name>A0ABT0X9A5_9ACTN</name>
<dbReference type="Proteomes" id="UP001167160">
    <property type="component" value="Unassembled WGS sequence"/>
</dbReference>
<proteinExistence type="predicted"/>
<feature type="compositionally biased region" description="Basic and acidic residues" evidence="1">
    <location>
        <begin position="98"/>
        <end position="123"/>
    </location>
</feature>
<evidence type="ECO:0000256" key="1">
    <source>
        <dbReference type="SAM" id="MobiDB-lite"/>
    </source>
</evidence>
<feature type="compositionally biased region" description="Basic and acidic residues" evidence="1">
    <location>
        <begin position="130"/>
        <end position="141"/>
    </location>
</feature>
<organism evidence="2 3">
    <name type="scientific">Streptomyces meridianus</name>
    <dbReference type="NCBI Taxonomy" id="2938945"/>
    <lineage>
        <taxon>Bacteria</taxon>
        <taxon>Bacillati</taxon>
        <taxon>Actinomycetota</taxon>
        <taxon>Actinomycetes</taxon>
        <taxon>Kitasatosporales</taxon>
        <taxon>Streptomycetaceae</taxon>
        <taxon>Streptomyces</taxon>
    </lineage>
</organism>
<evidence type="ECO:0008006" key="4">
    <source>
        <dbReference type="Google" id="ProtNLM"/>
    </source>
</evidence>
<gene>
    <name evidence="2" type="ORF">M1E25_17430</name>
</gene>
<protein>
    <recommendedName>
        <fullName evidence="4">Regulatory protein FmdB Zinc ribbon domain-containing protein</fullName>
    </recommendedName>
</protein>
<accession>A0ABT0X9A5</accession>
<evidence type="ECO:0000313" key="3">
    <source>
        <dbReference type="Proteomes" id="UP001167160"/>
    </source>
</evidence>
<dbReference type="EMBL" id="JAMQGM010000037">
    <property type="protein sequence ID" value="MCM2579111.1"/>
    <property type="molecule type" value="Genomic_DNA"/>
</dbReference>
<keyword evidence="3" id="KW-1185">Reference proteome</keyword>
<feature type="region of interest" description="Disordered" evidence="1">
    <location>
        <begin position="78"/>
        <end position="141"/>
    </location>
</feature>
<reference evidence="2" key="1">
    <citation type="journal article" date="2023" name="Int. J. Syst. Evol. Microbiol.">
        <title>Streptomyces meridianus sp. nov. isolated from brackish water of the Tagus estuary in Alcochete, Portugal.</title>
        <authorList>
            <person name="Santos J.D.N."/>
            <person name="Klimek D."/>
            <person name="Calusinska M."/>
            <person name="Lobo Da Cunha A."/>
            <person name="Catita J."/>
            <person name="Goncalves H."/>
            <person name="Gonzalez I."/>
            <person name="Reyes F."/>
            <person name="Lage O.M."/>
        </authorList>
    </citation>
    <scope>NUCLEOTIDE SEQUENCE</scope>
    <source>
        <strain evidence="2">MTZ3.1</strain>
    </source>
</reference>
<evidence type="ECO:0000313" key="2">
    <source>
        <dbReference type="EMBL" id="MCM2579111.1"/>
    </source>
</evidence>